<accession>A0ABS9KQD6</accession>
<feature type="domain" description="Glucose/Sorbosone dehydrogenase" evidence="1">
    <location>
        <begin position="393"/>
        <end position="488"/>
    </location>
</feature>
<gene>
    <name evidence="3" type="ORF">LZZ85_09580</name>
</gene>
<dbReference type="Gene3D" id="2.60.40.10">
    <property type="entry name" value="Immunoglobulins"/>
    <property type="match status" value="1"/>
</dbReference>
<dbReference type="Pfam" id="PF07995">
    <property type="entry name" value="GSDH"/>
    <property type="match status" value="2"/>
</dbReference>
<name>A0ABS9KQD6_9BACT</name>
<evidence type="ECO:0000259" key="1">
    <source>
        <dbReference type="Pfam" id="PF07995"/>
    </source>
</evidence>
<dbReference type="Proteomes" id="UP001165367">
    <property type="component" value="Unassembled WGS sequence"/>
</dbReference>
<dbReference type="NCBIfam" id="TIGR04183">
    <property type="entry name" value="Por_Secre_tail"/>
    <property type="match status" value="1"/>
</dbReference>
<dbReference type="SUPFAM" id="SSF50952">
    <property type="entry name" value="Soluble quinoprotein glucose dehydrogenase"/>
    <property type="match status" value="1"/>
</dbReference>
<evidence type="ECO:0000259" key="2">
    <source>
        <dbReference type="Pfam" id="PF18962"/>
    </source>
</evidence>
<evidence type="ECO:0000313" key="3">
    <source>
        <dbReference type="EMBL" id="MCG2614532.1"/>
    </source>
</evidence>
<dbReference type="InterPro" id="IPR012938">
    <property type="entry name" value="Glc/Sorbosone_DH"/>
</dbReference>
<reference evidence="3" key="1">
    <citation type="submission" date="2022-01" db="EMBL/GenBank/DDBJ databases">
        <authorList>
            <person name="Jo J.-H."/>
            <person name="Im W.-T."/>
        </authorList>
    </citation>
    <scope>NUCLEOTIDE SEQUENCE</scope>
    <source>
        <strain evidence="3">NA20</strain>
    </source>
</reference>
<dbReference type="InterPro" id="IPR011041">
    <property type="entry name" value="Quinoprot_gluc/sorb_DH_b-prop"/>
</dbReference>
<protein>
    <submittedName>
        <fullName evidence="3">PQQ-dependent sugar dehydrogenase</fullName>
    </submittedName>
</protein>
<dbReference type="RefSeq" id="WP_237871036.1">
    <property type="nucleotide sequence ID" value="NZ_JAKLTR010000005.1"/>
</dbReference>
<evidence type="ECO:0000313" key="4">
    <source>
        <dbReference type="Proteomes" id="UP001165367"/>
    </source>
</evidence>
<comment type="caution">
    <text evidence="3">The sequence shown here is derived from an EMBL/GenBank/DDBJ whole genome shotgun (WGS) entry which is preliminary data.</text>
</comment>
<feature type="domain" description="Secretion system C-terminal sorting" evidence="2">
    <location>
        <begin position="810"/>
        <end position="875"/>
    </location>
</feature>
<feature type="domain" description="Glucose/Sorbosone dehydrogenase" evidence="1">
    <location>
        <begin position="44"/>
        <end position="339"/>
    </location>
</feature>
<sequence length="886" mass="96331">MKKPPLFLLLGLLFCIPSLGQVVSSRMKEVFLKTDLVNAADNFQDPWEVTYGPDDSLWVTEAKGYKVNKVHPVNGGWRTILDLSNGSSFSPGSYRRTFGSGQNPWPQGGMMGLAIHPDFMTDPAKRFVYIAYVRNYVGHNQTYNSESVQGHLFITWVVRFTFNPLSGMLGSPEKICDTIRGSNDHNSGRLIIKPEGGTNYLYYAVGDMGAGQFDNISRTIKSQVAASYEGKILRFNLEEDGDPVQEPTTMNYDRWIPNDNPYNVSLGVQSAVWSKGMRNNQGFAYDTINGIPRFFGTSHGPFSDDEVNLLEPGKNYGHPLVIGYKDDGNYNNAKAGPSGSSLPLIVSEAVNAATIGTSYMDPIYSNYPAVAGNNSTPWSIQYIYNNRLYWDGSNNLQAQNANQYWHSEGYSGLGVYTKSFIPGWKNSLLIESLKWGRVLRLKLSNDGAATVPVDGADTIGYFGSRNRFRDVAIDPGGRSIYVVMDRSSSSSGPSANNPIVPACAGCVQKYTFLGYLNDASNKSSIPEAIDITSAAPGACVSGSSVRISSANQNSNLWVPFTGPDGNVMAEVYANGNNLGIVRSSFYIHSGAIRMAGGKKYLHRSITITPENQPEAGQPVRIRLYISKAEFDELDADGASGVSSLTDLRILKNADDCGPSILSTTAILTPTHWEAHGSDGYVLQYNGLTGFSSFYFGAAGIVLPAHLLSFKATLTDNGAGLLQWETGEKINNTSFIVERSPDGKSFTAVGKVSADEVSGNSYSFTDHDLQTVSARVVYYRLKVSSSNKETASYSNTVALSLLSSANDVRVSPNPATSVTNLTINAKQSGNAQWKLHDNTGRILKQGVLKLFKGNNNASINLHDLPAGLYYLTVNGPGIESRLKVQRL</sequence>
<dbReference type="InterPro" id="IPR026444">
    <property type="entry name" value="Secre_tail"/>
</dbReference>
<dbReference type="Pfam" id="PF18962">
    <property type="entry name" value="Por_Secre_tail"/>
    <property type="match status" value="1"/>
</dbReference>
<organism evidence="3 4">
    <name type="scientific">Terrimonas ginsenosidimutans</name>
    <dbReference type="NCBI Taxonomy" id="2908004"/>
    <lineage>
        <taxon>Bacteria</taxon>
        <taxon>Pseudomonadati</taxon>
        <taxon>Bacteroidota</taxon>
        <taxon>Chitinophagia</taxon>
        <taxon>Chitinophagales</taxon>
        <taxon>Chitinophagaceae</taxon>
        <taxon>Terrimonas</taxon>
    </lineage>
</organism>
<dbReference type="EMBL" id="JAKLTR010000005">
    <property type="protein sequence ID" value="MCG2614532.1"/>
    <property type="molecule type" value="Genomic_DNA"/>
</dbReference>
<proteinExistence type="predicted"/>
<keyword evidence="4" id="KW-1185">Reference proteome</keyword>
<dbReference type="InterPro" id="IPR011042">
    <property type="entry name" value="6-blade_b-propeller_TolB-like"/>
</dbReference>
<dbReference type="PANTHER" id="PTHR19328">
    <property type="entry name" value="HEDGEHOG-INTERACTING PROTEIN"/>
    <property type="match status" value="1"/>
</dbReference>
<dbReference type="InterPro" id="IPR013783">
    <property type="entry name" value="Ig-like_fold"/>
</dbReference>
<dbReference type="Gene3D" id="2.120.10.30">
    <property type="entry name" value="TolB, C-terminal domain"/>
    <property type="match status" value="1"/>
</dbReference>
<dbReference type="PANTHER" id="PTHR19328:SF13">
    <property type="entry name" value="HIPL1 PROTEIN"/>
    <property type="match status" value="1"/>
</dbReference>